<dbReference type="GO" id="GO:0061799">
    <property type="term" value="F:cyclic pyranopterin monophosphate synthase activity"/>
    <property type="evidence" value="ECO:0007669"/>
    <property type="project" value="TreeGrafter"/>
</dbReference>
<dbReference type="NCBIfam" id="TIGR02666">
    <property type="entry name" value="moaA"/>
    <property type="match status" value="1"/>
</dbReference>
<accession>A0A316UFV7</accession>
<keyword evidence="6" id="KW-0408">Iron</keyword>
<dbReference type="STRING" id="1684307.A0A316UFV7"/>
<feature type="compositionally biased region" description="Low complexity" evidence="11">
    <location>
        <begin position="16"/>
        <end position="39"/>
    </location>
</feature>
<dbReference type="Pfam" id="PF06463">
    <property type="entry name" value="Mob_synth_C"/>
    <property type="match status" value="1"/>
</dbReference>
<dbReference type="InterPro" id="IPR036522">
    <property type="entry name" value="MoaC_sf"/>
</dbReference>
<evidence type="ECO:0000313" key="13">
    <source>
        <dbReference type="EMBL" id="PWN24142.1"/>
    </source>
</evidence>
<dbReference type="InterPro" id="IPR010505">
    <property type="entry name" value="MoaA_twitch"/>
</dbReference>
<evidence type="ECO:0000256" key="9">
    <source>
        <dbReference type="ARBA" id="ARBA00023150"/>
    </source>
</evidence>
<feature type="region of interest" description="Disordered" evidence="11">
    <location>
        <begin position="465"/>
        <end position="536"/>
    </location>
</feature>
<dbReference type="InterPro" id="IPR002820">
    <property type="entry name" value="Mopterin_CF_biosynth-C_dom"/>
</dbReference>
<gene>
    <name evidence="13" type="ORF">BCV69DRAFT_296440</name>
</gene>
<dbReference type="UniPathway" id="UPA00344"/>
<keyword evidence="10" id="KW-0456">Lyase</keyword>
<dbReference type="SUPFAM" id="SSF55040">
    <property type="entry name" value="Molybdenum cofactor biosynthesis protein C, MoaC"/>
    <property type="match status" value="1"/>
</dbReference>
<dbReference type="PROSITE" id="PS51918">
    <property type="entry name" value="RADICAL_SAM"/>
    <property type="match status" value="1"/>
</dbReference>
<dbReference type="SMART" id="SM00729">
    <property type="entry name" value="Elp3"/>
    <property type="match status" value="1"/>
</dbReference>
<evidence type="ECO:0000256" key="10">
    <source>
        <dbReference type="ARBA" id="ARBA00023239"/>
    </source>
</evidence>
<feature type="domain" description="Radical SAM core" evidence="12">
    <location>
        <begin position="42"/>
        <end position="279"/>
    </location>
</feature>
<dbReference type="CDD" id="cd01335">
    <property type="entry name" value="Radical_SAM"/>
    <property type="match status" value="1"/>
</dbReference>
<dbReference type="Proteomes" id="UP000245942">
    <property type="component" value="Unassembled WGS sequence"/>
</dbReference>
<evidence type="ECO:0000256" key="7">
    <source>
        <dbReference type="ARBA" id="ARBA00023014"/>
    </source>
</evidence>
<dbReference type="InterPro" id="IPR007197">
    <property type="entry name" value="rSAM"/>
</dbReference>
<dbReference type="GeneID" id="37015744"/>
<dbReference type="Gene3D" id="3.20.20.70">
    <property type="entry name" value="Aldolase class I"/>
    <property type="match status" value="1"/>
</dbReference>
<protein>
    <submittedName>
        <fullName evidence="13">Molybdenum cofactor biosynthesis prote</fullName>
    </submittedName>
</protein>
<feature type="compositionally biased region" description="Low complexity" evidence="11">
    <location>
        <begin position="658"/>
        <end position="668"/>
    </location>
</feature>
<dbReference type="InterPro" id="IPR050105">
    <property type="entry name" value="MoCo_biosynth_MoaA/MoaC"/>
</dbReference>
<evidence type="ECO:0000256" key="11">
    <source>
        <dbReference type="SAM" id="MobiDB-lite"/>
    </source>
</evidence>
<evidence type="ECO:0000256" key="5">
    <source>
        <dbReference type="ARBA" id="ARBA00022741"/>
    </source>
</evidence>
<feature type="compositionally biased region" description="Polar residues" evidence="11">
    <location>
        <begin position="505"/>
        <end position="532"/>
    </location>
</feature>
<keyword evidence="7" id="KW-0411">Iron-sulfur</keyword>
<evidence type="ECO:0000313" key="14">
    <source>
        <dbReference type="Proteomes" id="UP000245942"/>
    </source>
</evidence>
<dbReference type="SFLD" id="SFLDG01067">
    <property type="entry name" value="SPASM/twitch_domain_containing"/>
    <property type="match status" value="1"/>
</dbReference>
<evidence type="ECO:0000256" key="2">
    <source>
        <dbReference type="ARBA" id="ARBA00022485"/>
    </source>
</evidence>
<dbReference type="InterPro" id="IPR013483">
    <property type="entry name" value="MoaA"/>
</dbReference>
<feature type="region of interest" description="Disordered" evidence="11">
    <location>
        <begin position="658"/>
        <end position="678"/>
    </location>
</feature>
<keyword evidence="2" id="KW-0004">4Fe-4S</keyword>
<dbReference type="SFLD" id="SFLDG01383">
    <property type="entry name" value="cyclic_pyranopterin_phosphate"/>
    <property type="match status" value="1"/>
</dbReference>
<organism evidence="13 14">
    <name type="scientific">Pseudomicrostroma glucosiphilum</name>
    <dbReference type="NCBI Taxonomy" id="1684307"/>
    <lineage>
        <taxon>Eukaryota</taxon>
        <taxon>Fungi</taxon>
        <taxon>Dikarya</taxon>
        <taxon>Basidiomycota</taxon>
        <taxon>Ustilaginomycotina</taxon>
        <taxon>Exobasidiomycetes</taxon>
        <taxon>Microstromatales</taxon>
        <taxon>Microstromatales incertae sedis</taxon>
        <taxon>Pseudomicrostroma</taxon>
    </lineage>
</organism>
<dbReference type="InterPro" id="IPR013785">
    <property type="entry name" value="Aldolase_TIM"/>
</dbReference>
<feature type="region of interest" description="Disordered" evidence="11">
    <location>
        <begin position="1"/>
        <end position="39"/>
    </location>
</feature>
<dbReference type="InterPro" id="IPR040064">
    <property type="entry name" value="MoaA-like"/>
</dbReference>
<dbReference type="GO" id="GO:0046872">
    <property type="term" value="F:metal ion binding"/>
    <property type="evidence" value="ECO:0007669"/>
    <property type="project" value="UniProtKB-KW"/>
</dbReference>
<evidence type="ECO:0000256" key="6">
    <source>
        <dbReference type="ARBA" id="ARBA00023004"/>
    </source>
</evidence>
<proteinExistence type="predicted"/>
<sequence length="810" mass="87923">MDAARPADLEYPAERSSPPAASLDTTTASLASSSSSPTLLDSFSRKHTYLRLSLTERCSFRCVYCMPPSGVPLTPKPHLLTTPEVMRIAKAFVEMGVKKVRLTGGEPLLRKDVAEIVRKLRDDLDVREIGLTTNGLVLERMLPELVSSGLTHVNISIDSLRHDRFAELSRMPGKTLDKIMSAIRAALSIRKEQTDGGLDPSKALKIKLNVVVMKGRNDDEVADFVDLTKNMDLDVRFIEYMPFFSNSWSTSLLVPSSDLLSSLSARHSNIERHVDSANDTTRHYTIPNHRGRFGFISSMTDHFCGSCNRVRVLADGGMKVCLFGDGGKGEVSLRDAIRQSPPASADGEDADLPLKQLISLALDKKHFKHAGLRNPLEIWQAAEGRKGGEETSGDAQQHGDLVRYPRPQRRTSPIQRSWGVQLATSITALSASERLQKRSRALGLGSPNFLPGLFKAQRLRLFSSTSSASNQGVLRSDEVEEDEEEDFNPWADLDDSTTDWERAQAKSSTTRSDQASASSAREEPSTGSNQLSGGMKLSEEEKMWLAAVSAKLDRDVGRNDSRPQRQRAPAQTLEYSPTPRIVYPSPPTSEPIREEPRVRNTPPATPPLAQSSRLTHLDASTHQPSMVNISSKPSTLRTATAVGKVFLPWSCLDLLSTSTTSGGSVSDGEGIGEVDSPAGKGPVFTTARLAGVMAAKRTAEWVPLCHSVPLDGCEILFDLVIPPPVGVTTTSSSSSTSSAAASMPYISIRATTTTRSATGVEMEALVAVQAAATTVWDMLKSVAGKEMRVGDVMVVQKSGGKSGDWIREEE</sequence>
<dbReference type="SFLD" id="SFLDG01386">
    <property type="entry name" value="main_SPASM_domain-containing"/>
    <property type="match status" value="1"/>
</dbReference>
<evidence type="ECO:0000256" key="4">
    <source>
        <dbReference type="ARBA" id="ARBA00022723"/>
    </source>
</evidence>
<keyword evidence="14" id="KW-1185">Reference proteome</keyword>
<comment type="pathway">
    <text evidence="1">Cofactor biosynthesis; molybdopterin biosynthesis.</text>
</comment>
<feature type="region of interest" description="Disordered" evidence="11">
    <location>
        <begin position="553"/>
        <end position="611"/>
    </location>
</feature>
<name>A0A316UFV7_9BASI</name>
<dbReference type="EMBL" id="KZ819321">
    <property type="protein sequence ID" value="PWN24142.1"/>
    <property type="molecule type" value="Genomic_DNA"/>
</dbReference>
<evidence type="ECO:0000256" key="8">
    <source>
        <dbReference type="ARBA" id="ARBA00023134"/>
    </source>
</evidence>
<dbReference type="CDD" id="cd21117">
    <property type="entry name" value="Twitch_MoaA"/>
    <property type="match status" value="1"/>
</dbReference>
<keyword evidence="5" id="KW-0547">Nucleotide-binding</keyword>
<dbReference type="InterPro" id="IPR006638">
    <property type="entry name" value="Elp3/MiaA/NifB-like_rSAM"/>
</dbReference>
<dbReference type="GO" id="GO:0006777">
    <property type="term" value="P:Mo-molybdopterin cofactor biosynthetic process"/>
    <property type="evidence" value="ECO:0007669"/>
    <property type="project" value="UniProtKB-KW"/>
</dbReference>
<dbReference type="AlphaFoldDB" id="A0A316UFV7"/>
<dbReference type="Pfam" id="PF04055">
    <property type="entry name" value="Radical_SAM"/>
    <property type="match status" value="1"/>
</dbReference>
<dbReference type="RefSeq" id="XP_025351302.1">
    <property type="nucleotide sequence ID" value="XM_025494010.1"/>
</dbReference>
<keyword evidence="8" id="KW-0342">GTP-binding</keyword>
<dbReference type="GO" id="GO:0005525">
    <property type="term" value="F:GTP binding"/>
    <property type="evidence" value="ECO:0007669"/>
    <property type="project" value="UniProtKB-KW"/>
</dbReference>
<dbReference type="SFLD" id="SFLDS00029">
    <property type="entry name" value="Radical_SAM"/>
    <property type="match status" value="1"/>
</dbReference>
<reference evidence="13 14" key="1">
    <citation type="journal article" date="2018" name="Mol. Biol. Evol.">
        <title>Broad Genomic Sampling Reveals a Smut Pathogenic Ancestry of the Fungal Clade Ustilaginomycotina.</title>
        <authorList>
            <person name="Kijpornyongpan T."/>
            <person name="Mondo S.J."/>
            <person name="Barry K."/>
            <person name="Sandor L."/>
            <person name="Lee J."/>
            <person name="Lipzen A."/>
            <person name="Pangilinan J."/>
            <person name="LaButti K."/>
            <person name="Hainaut M."/>
            <person name="Henrissat B."/>
            <person name="Grigoriev I.V."/>
            <person name="Spatafora J.W."/>
            <person name="Aime M.C."/>
        </authorList>
    </citation>
    <scope>NUCLEOTIDE SEQUENCE [LARGE SCALE GENOMIC DNA]</scope>
    <source>
        <strain evidence="13 14">MCA 4718</strain>
    </source>
</reference>
<dbReference type="Pfam" id="PF01967">
    <property type="entry name" value="MoaC"/>
    <property type="match status" value="1"/>
</dbReference>
<evidence type="ECO:0000256" key="3">
    <source>
        <dbReference type="ARBA" id="ARBA00022691"/>
    </source>
</evidence>
<dbReference type="PANTHER" id="PTHR22960">
    <property type="entry name" value="MOLYBDOPTERIN COFACTOR SYNTHESIS PROTEIN A"/>
    <property type="match status" value="1"/>
</dbReference>
<dbReference type="PANTHER" id="PTHR22960:SF0">
    <property type="entry name" value="MOLYBDENUM COFACTOR BIOSYNTHESIS PROTEIN 1"/>
    <property type="match status" value="1"/>
</dbReference>
<dbReference type="OrthoDB" id="429626at2759"/>
<feature type="region of interest" description="Disordered" evidence="11">
    <location>
        <begin position="384"/>
        <end position="416"/>
    </location>
</feature>
<dbReference type="SUPFAM" id="SSF102114">
    <property type="entry name" value="Radical SAM enzymes"/>
    <property type="match status" value="1"/>
</dbReference>
<dbReference type="GO" id="GO:0061798">
    <property type="term" value="F:GTP 3',8'-cyclase activity"/>
    <property type="evidence" value="ECO:0007669"/>
    <property type="project" value="TreeGrafter"/>
</dbReference>
<feature type="compositionally biased region" description="Acidic residues" evidence="11">
    <location>
        <begin position="478"/>
        <end position="498"/>
    </location>
</feature>
<dbReference type="GO" id="GO:0051539">
    <property type="term" value="F:4 iron, 4 sulfur cluster binding"/>
    <property type="evidence" value="ECO:0007669"/>
    <property type="project" value="UniProtKB-KW"/>
</dbReference>
<feature type="compositionally biased region" description="Basic and acidic residues" evidence="11">
    <location>
        <begin position="553"/>
        <end position="563"/>
    </location>
</feature>
<keyword evidence="3" id="KW-0949">S-adenosyl-L-methionine</keyword>
<keyword evidence="9" id="KW-0501">Molybdenum cofactor biosynthesis</keyword>
<keyword evidence="4" id="KW-0479">Metal-binding</keyword>
<evidence type="ECO:0000259" key="12">
    <source>
        <dbReference type="PROSITE" id="PS51918"/>
    </source>
</evidence>
<evidence type="ECO:0000256" key="1">
    <source>
        <dbReference type="ARBA" id="ARBA00005046"/>
    </source>
</evidence>
<dbReference type="Gene3D" id="3.30.70.640">
    <property type="entry name" value="Molybdopterin cofactor biosynthesis C (MoaC) domain"/>
    <property type="match status" value="1"/>
</dbReference>
<dbReference type="InterPro" id="IPR058240">
    <property type="entry name" value="rSAM_sf"/>
</dbReference>